<evidence type="ECO:0000313" key="2">
    <source>
        <dbReference type="Proteomes" id="UP000631114"/>
    </source>
</evidence>
<sequence>MQSAVASVVSDENVWNAVIQNEKVKEFLKLQKSAGPLSPDVDMVVKDPFKNSESHGDYNYLKNSVDEANTNDSAGFGNVILEIFDKLRLTITEMLKSLCELFENLVSRSAQGGNSLNADRNIGTTIMALGVLALTVVVLKRGETVFAIQHMDQPNVKYVNLFLKTAPLNS</sequence>
<protein>
    <submittedName>
        <fullName evidence="1">Uncharacterized protein</fullName>
    </submittedName>
</protein>
<evidence type="ECO:0000313" key="1">
    <source>
        <dbReference type="EMBL" id="KAF9608663.1"/>
    </source>
</evidence>
<dbReference type="OrthoDB" id="659599at2759"/>
<accession>A0A835LUG4</accession>
<dbReference type="PANTHER" id="PTHR33625:SF4">
    <property type="entry name" value="OS08G0179900 PROTEIN"/>
    <property type="match status" value="1"/>
</dbReference>
<dbReference type="Proteomes" id="UP000631114">
    <property type="component" value="Unassembled WGS sequence"/>
</dbReference>
<reference evidence="1 2" key="1">
    <citation type="submission" date="2020-10" db="EMBL/GenBank/DDBJ databases">
        <title>The Coptis chinensis genome and diversification of protoberbering-type alkaloids.</title>
        <authorList>
            <person name="Wang B."/>
            <person name="Shu S."/>
            <person name="Song C."/>
            <person name="Liu Y."/>
        </authorList>
    </citation>
    <scope>NUCLEOTIDE SEQUENCE [LARGE SCALE GENOMIC DNA]</scope>
    <source>
        <strain evidence="1">HL-2020</strain>
        <tissue evidence="1">Leaf</tissue>
    </source>
</reference>
<comment type="caution">
    <text evidence="1">The sequence shown here is derived from an EMBL/GenBank/DDBJ whole genome shotgun (WGS) entry which is preliminary data.</text>
</comment>
<proteinExistence type="predicted"/>
<organism evidence="1 2">
    <name type="scientific">Coptis chinensis</name>
    <dbReference type="NCBI Taxonomy" id="261450"/>
    <lineage>
        <taxon>Eukaryota</taxon>
        <taxon>Viridiplantae</taxon>
        <taxon>Streptophyta</taxon>
        <taxon>Embryophyta</taxon>
        <taxon>Tracheophyta</taxon>
        <taxon>Spermatophyta</taxon>
        <taxon>Magnoliopsida</taxon>
        <taxon>Ranunculales</taxon>
        <taxon>Ranunculaceae</taxon>
        <taxon>Coptidoideae</taxon>
        <taxon>Coptis</taxon>
    </lineage>
</organism>
<keyword evidence="2" id="KW-1185">Reference proteome</keyword>
<dbReference type="EMBL" id="JADFTS010000004">
    <property type="protein sequence ID" value="KAF9608663.1"/>
    <property type="molecule type" value="Genomic_DNA"/>
</dbReference>
<dbReference type="PANTHER" id="PTHR33625">
    <property type="entry name" value="OS08G0179900 PROTEIN"/>
    <property type="match status" value="1"/>
</dbReference>
<dbReference type="AlphaFoldDB" id="A0A835LUG4"/>
<gene>
    <name evidence="1" type="ORF">IFM89_010447</name>
</gene>
<name>A0A835LUG4_9MAGN</name>